<feature type="region of interest" description="Disordered" evidence="1">
    <location>
        <begin position="26"/>
        <end position="69"/>
    </location>
</feature>
<keyword evidence="3" id="KW-1185">Reference proteome</keyword>
<name>A0ABS5K816_9BACT</name>
<comment type="caution">
    <text evidence="2">The sequence shown here is derived from an EMBL/GenBank/DDBJ whole genome shotgun (WGS) entry which is preliminary data.</text>
</comment>
<dbReference type="RefSeq" id="WP_212227129.1">
    <property type="nucleotide sequence ID" value="NZ_JAGUCN010000006.1"/>
</dbReference>
<proteinExistence type="predicted"/>
<accession>A0ABS5K816</accession>
<dbReference type="Proteomes" id="UP000721861">
    <property type="component" value="Unassembled WGS sequence"/>
</dbReference>
<feature type="compositionally biased region" description="Low complexity" evidence="1">
    <location>
        <begin position="35"/>
        <end position="47"/>
    </location>
</feature>
<evidence type="ECO:0000256" key="1">
    <source>
        <dbReference type="SAM" id="MobiDB-lite"/>
    </source>
</evidence>
<evidence type="ECO:0000313" key="2">
    <source>
        <dbReference type="EMBL" id="MBS2211146.1"/>
    </source>
</evidence>
<evidence type="ECO:0000313" key="3">
    <source>
        <dbReference type="Proteomes" id="UP000721861"/>
    </source>
</evidence>
<sequence length="69" mass="7826">MNIKRRYNKPDIEEHCIDRVVNLWEGSAPLPPQAAPQEPAPMQQSAPDYQNPPAQDYPFGNDSPDFSNM</sequence>
<dbReference type="EMBL" id="JAGUCN010000006">
    <property type="protein sequence ID" value="MBS2211146.1"/>
    <property type="molecule type" value="Genomic_DNA"/>
</dbReference>
<protein>
    <submittedName>
        <fullName evidence="2">Uncharacterized protein</fullName>
    </submittedName>
</protein>
<organism evidence="2 3">
    <name type="scientific">Carboxylicivirga mesophila</name>
    <dbReference type="NCBI Taxonomy" id="1166478"/>
    <lineage>
        <taxon>Bacteria</taxon>
        <taxon>Pseudomonadati</taxon>
        <taxon>Bacteroidota</taxon>
        <taxon>Bacteroidia</taxon>
        <taxon>Marinilabiliales</taxon>
        <taxon>Marinilabiliaceae</taxon>
        <taxon>Carboxylicivirga</taxon>
    </lineage>
</organism>
<gene>
    <name evidence="2" type="ORF">KEM09_07025</name>
</gene>
<reference evidence="2 3" key="1">
    <citation type="journal article" date="2014" name="Int. J. Syst. Evol. Microbiol.">
        <title>Carboxylicivirga gen. nov. in the family Marinilabiliaceae with two novel species, Carboxylicivirga mesophila sp. nov. and Carboxylicivirga taeanensis sp. nov., and reclassification of Cytophaga fermentans as Saccharicrinis fermentans gen. nov., comb. nov.</title>
        <authorList>
            <person name="Yang S.H."/>
            <person name="Seo H.S."/>
            <person name="Woo J.H."/>
            <person name="Oh H.M."/>
            <person name="Jang H."/>
            <person name="Lee J.H."/>
            <person name="Kim S.J."/>
            <person name="Kwon K.K."/>
        </authorList>
    </citation>
    <scope>NUCLEOTIDE SEQUENCE [LARGE SCALE GENOMIC DNA]</scope>
    <source>
        <strain evidence="2 3">JCM 18290</strain>
    </source>
</reference>